<feature type="transmembrane region" description="Helical" evidence="6">
    <location>
        <begin position="16"/>
        <end position="34"/>
    </location>
</feature>
<keyword evidence="8" id="KW-1185">Reference proteome</keyword>
<keyword evidence="4 6" id="KW-0472">Membrane</keyword>
<evidence type="ECO:0000313" key="8">
    <source>
        <dbReference type="Proteomes" id="UP000694580"/>
    </source>
</evidence>
<reference evidence="7" key="3">
    <citation type="submission" date="2025-09" db="UniProtKB">
        <authorList>
            <consortium name="Ensembl"/>
        </authorList>
    </citation>
    <scope>IDENTIFICATION</scope>
</reference>
<organism evidence="7 8">
    <name type="scientific">Denticeps clupeoides</name>
    <name type="common">denticle herring</name>
    <dbReference type="NCBI Taxonomy" id="299321"/>
    <lineage>
        <taxon>Eukaryota</taxon>
        <taxon>Metazoa</taxon>
        <taxon>Chordata</taxon>
        <taxon>Craniata</taxon>
        <taxon>Vertebrata</taxon>
        <taxon>Euteleostomi</taxon>
        <taxon>Actinopterygii</taxon>
        <taxon>Neopterygii</taxon>
        <taxon>Teleostei</taxon>
        <taxon>Clupei</taxon>
        <taxon>Clupeiformes</taxon>
        <taxon>Denticipitoidei</taxon>
        <taxon>Denticipitidae</taxon>
        <taxon>Denticeps</taxon>
    </lineage>
</organism>
<evidence type="ECO:0000256" key="4">
    <source>
        <dbReference type="ARBA" id="ARBA00023136"/>
    </source>
</evidence>
<dbReference type="Pfam" id="PF14934">
    <property type="entry name" value="TMEM254"/>
    <property type="match status" value="1"/>
</dbReference>
<name>A0AAY4BCD4_9TELE</name>
<keyword evidence="3 6" id="KW-1133">Transmembrane helix</keyword>
<dbReference type="PANTHER" id="PTHR34104:SF3">
    <property type="entry name" value="TRANSMEMBRANE PROTEIN 254"/>
    <property type="match status" value="1"/>
</dbReference>
<evidence type="ECO:0000256" key="2">
    <source>
        <dbReference type="ARBA" id="ARBA00022692"/>
    </source>
</evidence>
<dbReference type="GeneID" id="114796025"/>
<dbReference type="InterPro" id="IPR028110">
    <property type="entry name" value="TMEM254"/>
</dbReference>
<proteinExistence type="predicted"/>
<gene>
    <name evidence="7" type="primary">TMEM254</name>
</gene>
<evidence type="ECO:0000256" key="3">
    <source>
        <dbReference type="ARBA" id="ARBA00022989"/>
    </source>
</evidence>
<evidence type="ECO:0000256" key="1">
    <source>
        <dbReference type="ARBA" id="ARBA00004141"/>
    </source>
</evidence>
<dbReference type="PANTHER" id="PTHR34104">
    <property type="entry name" value="TRANSMEMBRANE PROTEIN 254"/>
    <property type="match status" value="1"/>
</dbReference>
<dbReference type="RefSeq" id="XP_028845683.1">
    <property type="nucleotide sequence ID" value="XM_028989850.1"/>
</dbReference>
<sequence>MAKSDGSAYFRRSSSAWIISITLAVGYYTWIVFWPDTIPYSLLGPFGSLCKHLVVNHYPLMYYGWWLALAIHVAEALFALKLCSDKGVSSVTARSLWFVQTFLFGIASLGLLIRYRPDHRRKQH</sequence>
<keyword evidence="2 6" id="KW-0812">Transmembrane</keyword>
<evidence type="ECO:0000256" key="6">
    <source>
        <dbReference type="SAM" id="Phobius"/>
    </source>
</evidence>
<evidence type="ECO:0000256" key="5">
    <source>
        <dbReference type="ARBA" id="ARBA00034834"/>
    </source>
</evidence>
<protein>
    <recommendedName>
        <fullName evidence="5">Transmembrane protein 254</fullName>
    </recommendedName>
</protein>
<reference evidence="7" key="2">
    <citation type="submission" date="2025-08" db="UniProtKB">
        <authorList>
            <consortium name="Ensembl"/>
        </authorList>
    </citation>
    <scope>IDENTIFICATION</scope>
</reference>
<dbReference type="GO" id="GO:0016020">
    <property type="term" value="C:membrane"/>
    <property type="evidence" value="ECO:0007669"/>
    <property type="project" value="UniProtKB-SubCell"/>
</dbReference>
<dbReference type="Proteomes" id="UP000694580">
    <property type="component" value="Chromosome 8"/>
</dbReference>
<comment type="subcellular location">
    <subcellularLocation>
        <location evidence="1">Membrane</location>
        <topology evidence="1">Multi-pass membrane protein</topology>
    </subcellularLocation>
</comment>
<accession>A0AAY4BCD4</accession>
<reference evidence="7 8" key="1">
    <citation type="submission" date="2020-06" db="EMBL/GenBank/DDBJ databases">
        <authorList>
            <consortium name="Wellcome Sanger Institute Data Sharing"/>
        </authorList>
    </citation>
    <scope>NUCLEOTIDE SEQUENCE [LARGE SCALE GENOMIC DNA]</scope>
</reference>
<dbReference type="AlphaFoldDB" id="A0AAY4BCD4"/>
<dbReference type="Ensembl" id="ENSDCDT00010019494.1">
    <property type="protein sequence ID" value="ENSDCDP00010018417.1"/>
    <property type="gene ID" value="ENSDCDG00010008356.1"/>
</dbReference>
<feature type="transmembrane region" description="Helical" evidence="6">
    <location>
        <begin position="63"/>
        <end position="83"/>
    </location>
</feature>
<feature type="transmembrane region" description="Helical" evidence="6">
    <location>
        <begin position="95"/>
        <end position="115"/>
    </location>
</feature>
<dbReference type="GeneTree" id="ENSGT00390000016042"/>
<evidence type="ECO:0000313" key="7">
    <source>
        <dbReference type="Ensembl" id="ENSDCDP00010018417.1"/>
    </source>
</evidence>